<dbReference type="RefSeq" id="WP_094962249.1">
    <property type="nucleotide sequence ID" value="NZ_NOWC01000021.1"/>
</dbReference>
<keyword evidence="2" id="KW-0680">Restriction system</keyword>
<comment type="similarity">
    <text evidence="1">Belongs to the type-I restriction system S methylase family.</text>
</comment>
<organism evidence="5 6">
    <name type="scientific">Providencia rettgeri</name>
    <dbReference type="NCBI Taxonomy" id="587"/>
    <lineage>
        <taxon>Bacteria</taxon>
        <taxon>Pseudomonadati</taxon>
        <taxon>Pseudomonadota</taxon>
        <taxon>Gammaproteobacteria</taxon>
        <taxon>Enterobacterales</taxon>
        <taxon>Morganellaceae</taxon>
        <taxon>Providencia</taxon>
    </lineage>
</organism>
<dbReference type="AlphaFoldDB" id="A0A264VQ59"/>
<dbReference type="InterPro" id="IPR052021">
    <property type="entry name" value="Type-I_RS_S_subunit"/>
</dbReference>
<protein>
    <recommendedName>
        <fullName evidence="4">Type I restriction modification DNA specificity domain-containing protein</fullName>
    </recommendedName>
</protein>
<comment type="caution">
    <text evidence="5">The sequence shown here is derived from an EMBL/GenBank/DDBJ whole genome shotgun (WGS) entry which is preliminary data.</text>
</comment>
<dbReference type="Pfam" id="PF01420">
    <property type="entry name" value="Methylase_S"/>
    <property type="match status" value="2"/>
</dbReference>
<evidence type="ECO:0000259" key="4">
    <source>
        <dbReference type="Pfam" id="PF01420"/>
    </source>
</evidence>
<evidence type="ECO:0000256" key="3">
    <source>
        <dbReference type="ARBA" id="ARBA00023125"/>
    </source>
</evidence>
<feature type="domain" description="Type I restriction modification DNA specificity" evidence="4">
    <location>
        <begin position="302"/>
        <end position="415"/>
    </location>
</feature>
<dbReference type="PANTHER" id="PTHR30408">
    <property type="entry name" value="TYPE-1 RESTRICTION ENZYME ECOKI SPECIFICITY PROTEIN"/>
    <property type="match status" value="1"/>
</dbReference>
<dbReference type="InterPro" id="IPR000055">
    <property type="entry name" value="Restrct_endonuc_typeI_TRD"/>
</dbReference>
<sequence>MSIEKKGPEIRFKGFCEEWESFLLENISDVVDGDRGHNYPNGEELKEQGHTLFLSASNVTKNGFRFDIRQYITQDKSESLGNGKLIVDDIILTSRGSIGHIAWYNESISREIPFARINSGMLILRVKSKISPGIISLYLKSPKGKKKIETVSFGSAQPQLTKASVSNLSVTIPKKNSEQTQIGSYFQQLDNLIKQHQLKHDKLSNIKTAMLEKMFPKQGETIPEIRFKGFSGAWNEISLLDSIERVIDFRGRTPKKLGLDWSPSGYRALSALNVKQGYIDFSIDPHFGNQELYDKWMSGSELHQGQVLFTTEAPMGNVAQVPNADKYILSQRTIAFIVKSRIITDDFLAVLLRSSKVFRELSALSSGGTAKGVSQKALASFNVFIPTNLVEQSAIGNYSQKLDALINQHQQQITKLNNIKQACLSKMFV</sequence>
<evidence type="ECO:0000313" key="5">
    <source>
        <dbReference type="EMBL" id="OZS73508.1"/>
    </source>
</evidence>
<dbReference type="GO" id="GO:0009307">
    <property type="term" value="P:DNA restriction-modification system"/>
    <property type="evidence" value="ECO:0007669"/>
    <property type="project" value="UniProtKB-KW"/>
</dbReference>
<evidence type="ECO:0000256" key="1">
    <source>
        <dbReference type="ARBA" id="ARBA00010923"/>
    </source>
</evidence>
<gene>
    <name evidence="5" type="ORF">CHI95_16495</name>
</gene>
<name>A0A264VQ59_PRORE</name>
<proteinExistence type="inferred from homology"/>
<accession>A0A264VQ59</accession>
<dbReference type="InterPro" id="IPR044946">
    <property type="entry name" value="Restrct_endonuc_typeI_TRD_sf"/>
</dbReference>
<keyword evidence="3" id="KW-0238">DNA-binding</keyword>
<dbReference type="PANTHER" id="PTHR30408:SF12">
    <property type="entry name" value="TYPE I RESTRICTION ENZYME MJAVIII SPECIFICITY SUBUNIT"/>
    <property type="match status" value="1"/>
</dbReference>
<dbReference type="Gene3D" id="3.90.220.20">
    <property type="entry name" value="DNA methylase specificity domains"/>
    <property type="match status" value="2"/>
</dbReference>
<dbReference type="SUPFAM" id="SSF116734">
    <property type="entry name" value="DNA methylase specificity domain"/>
    <property type="match status" value="2"/>
</dbReference>
<feature type="domain" description="Type I restriction modification DNA specificity" evidence="4">
    <location>
        <begin position="17"/>
        <end position="197"/>
    </location>
</feature>
<evidence type="ECO:0000313" key="6">
    <source>
        <dbReference type="Proteomes" id="UP000216001"/>
    </source>
</evidence>
<reference evidence="5 6" key="1">
    <citation type="submission" date="2017-07" db="EMBL/GenBank/DDBJ databases">
        <title>blaIMP-27 on transferable plasmids in Proteus mirabilis and Providencia rettgeri.</title>
        <authorList>
            <person name="Potter R."/>
        </authorList>
    </citation>
    <scope>NUCLEOTIDE SEQUENCE [LARGE SCALE GENOMIC DNA]</scope>
    <source>
        <strain evidence="5 6">PR1</strain>
    </source>
</reference>
<dbReference type="Proteomes" id="UP000216001">
    <property type="component" value="Unassembled WGS sequence"/>
</dbReference>
<dbReference type="GO" id="GO:0003677">
    <property type="term" value="F:DNA binding"/>
    <property type="evidence" value="ECO:0007669"/>
    <property type="project" value="UniProtKB-KW"/>
</dbReference>
<evidence type="ECO:0000256" key="2">
    <source>
        <dbReference type="ARBA" id="ARBA00022747"/>
    </source>
</evidence>
<dbReference type="EMBL" id="NOWC01000021">
    <property type="protein sequence ID" value="OZS73508.1"/>
    <property type="molecule type" value="Genomic_DNA"/>
</dbReference>